<dbReference type="PANTHER" id="PTHR22760">
    <property type="entry name" value="GLYCOSYLTRANSFERASE"/>
    <property type="match status" value="1"/>
</dbReference>
<protein>
    <recommendedName>
        <fullName evidence="8">Mannosyltransferase</fullName>
        <ecNumber evidence="8">2.4.1.-</ecNumber>
    </recommendedName>
</protein>
<dbReference type="STRING" id="361077.A0A152A6E5"/>
<dbReference type="OrthoDB" id="416834at2759"/>
<feature type="transmembrane region" description="Helical" evidence="8">
    <location>
        <begin position="176"/>
        <end position="201"/>
    </location>
</feature>
<dbReference type="InterPro" id="IPR005599">
    <property type="entry name" value="GPI_mannosylTrfase"/>
</dbReference>
<dbReference type="GO" id="GO:0006506">
    <property type="term" value="P:GPI anchor biosynthetic process"/>
    <property type="evidence" value="ECO:0007669"/>
    <property type="project" value="TreeGrafter"/>
</dbReference>
<gene>
    <name evidence="9" type="ORF">DLAC_01687</name>
</gene>
<keyword evidence="6 8" id="KW-1133">Transmembrane helix</keyword>
<keyword evidence="10" id="KW-1185">Reference proteome</keyword>
<comment type="caution">
    <text evidence="9">The sequence shown here is derived from an EMBL/GenBank/DDBJ whole genome shotgun (WGS) entry which is preliminary data.</text>
</comment>
<dbReference type="OMA" id="HHMVFNN"/>
<evidence type="ECO:0000256" key="5">
    <source>
        <dbReference type="ARBA" id="ARBA00022824"/>
    </source>
</evidence>
<dbReference type="GO" id="GO:0000026">
    <property type="term" value="F:alpha-1,2-mannosyltransferase activity"/>
    <property type="evidence" value="ECO:0007669"/>
    <property type="project" value="TreeGrafter"/>
</dbReference>
<evidence type="ECO:0000313" key="10">
    <source>
        <dbReference type="Proteomes" id="UP000076078"/>
    </source>
</evidence>
<feature type="transmembrane region" description="Helical" evidence="8">
    <location>
        <begin position="16"/>
        <end position="35"/>
    </location>
</feature>
<dbReference type="Proteomes" id="UP000076078">
    <property type="component" value="Unassembled WGS sequence"/>
</dbReference>
<proteinExistence type="inferred from homology"/>
<keyword evidence="5 8" id="KW-0256">Endoplasmic reticulum</keyword>
<dbReference type="GO" id="GO:0005789">
    <property type="term" value="C:endoplasmic reticulum membrane"/>
    <property type="evidence" value="ECO:0007669"/>
    <property type="project" value="UniProtKB-SubCell"/>
</dbReference>
<comment type="similarity">
    <text evidence="8">Belongs to the glycosyltransferase 22 family.</text>
</comment>
<accession>A0A152A6E5</accession>
<organism evidence="9 10">
    <name type="scientific">Tieghemostelium lacteum</name>
    <name type="common">Slime mold</name>
    <name type="synonym">Dictyostelium lacteum</name>
    <dbReference type="NCBI Taxonomy" id="361077"/>
    <lineage>
        <taxon>Eukaryota</taxon>
        <taxon>Amoebozoa</taxon>
        <taxon>Evosea</taxon>
        <taxon>Eumycetozoa</taxon>
        <taxon>Dictyostelia</taxon>
        <taxon>Dictyosteliales</taxon>
        <taxon>Raperosteliaceae</taxon>
        <taxon>Tieghemostelium</taxon>
    </lineage>
</organism>
<evidence type="ECO:0000313" key="9">
    <source>
        <dbReference type="EMBL" id="KYR01681.1"/>
    </source>
</evidence>
<evidence type="ECO:0000256" key="2">
    <source>
        <dbReference type="ARBA" id="ARBA00022676"/>
    </source>
</evidence>
<dbReference type="FunCoup" id="A0A152A6E5">
    <property type="interactions" value="703"/>
</dbReference>
<feature type="transmembrane region" description="Helical" evidence="8">
    <location>
        <begin position="307"/>
        <end position="324"/>
    </location>
</feature>
<dbReference type="PANTHER" id="PTHR22760:SF4">
    <property type="entry name" value="GPI MANNOSYLTRANSFERASE 3"/>
    <property type="match status" value="1"/>
</dbReference>
<sequence length="529" mass="62185">MMIKFINKLEKSTSNLFLALIVIRCIDSLLINTFFDPDEYWQSLEVAHKMVFGYGEMTWEWKEMIRSYLHPLLFAIPFKILSILNLDTTTMIIVTPKLLQGFLSAIGDLYLYKLSCLVFNRDVAKWALISQLISWYTFVCIVRTYSNSIETILFIVSLYYWPIADKSRENQMSSKPVLSIILTTIAFLIRPTTAIMWLYLIPSYIITLYRNNISIASIIQRLFKLVMVSIIVIILNVGVDYYFYGKLTFVPYNFLYFNVTLGVSKFYGTHPFHWYFTQGLPTIAFTSILFFVLAYRDLYKDNRNDKLSLANMTIFSVALYSVLAHKEFRFIFPILPIIMMYSGFYLNQLFPSTKSMKSDRTPKQHYSNRYKKFVVFLLLLNIPMIVFFSNFHQRSPIDIMHYINSNINTQPNSTASIHFLMSCHATPLQSYVHNPNIHLKLLQCPPPLRPEDPKDEKSVFFENPLKWMIDNYQFSDNYKAPLELPDYFIVRDDLVLELEPVLLQNNYSVEHVFKRLIDITSSTLYKRIK</sequence>
<dbReference type="AlphaFoldDB" id="A0A152A6E5"/>
<name>A0A152A6E5_TIELA</name>
<evidence type="ECO:0000256" key="6">
    <source>
        <dbReference type="ARBA" id="ARBA00022989"/>
    </source>
</evidence>
<evidence type="ECO:0000256" key="7">
    <source>
        <dbReference type="ARBA" id="ARBA00023136"/>
    </source>
</evidence>
<keyword evidence="3" id="KW-0808">Transferase</keyword>
<keyword evidence="4 8" id="KW-0812">Transmembrane</keyword>
<feature type="transmembrane region" description="Helical" evidence="8">
    <location>
        <begin position="373"/>
        <end position="391"/>
    </location>
</feature>
<dbReference type="InParanoid" id="A0A152A6E5"/>
<feature type="transmembrane region" description="Helical" evidence="8">
    <location>
        <begin position="222"/>
        <end position="244"/>
    </location>
</feature>
<evidence type="ECO:0000256" key="4">
    <source>
        <dbReference type="ARBA" id="ARBA00022692"/>
    </source>
</evidence>
<evidence type="ECO:0000256" key="1">
    <source>
        <dbReference type="ARBA" id="ARBA00004477"/>
    </source>
</evidence>
<feature type="transmembrane region" description="Helical" evidence="8">
    <location>
        <begin position="68"/>
        <end position="86"/>
    </location>
</feature>
<dbReference type="EMBL" id="LODT01000006">
    <property type="protein sequence ID" value="KYR01681.1"/>
    <property type="molecule type" value="Genomic_DNA"/>
</dbReference>
<comment type="subcellular location">
    <subcellularLocation>
        <location evidence="1 8">Endoplasmic reticulum membrane</location>
        <topology evidence="1 8">Multi-pass membrane protein</topology>
    </subcellularLocation>
</comment>
<dbReference type="EC" id="2.4.1.-" evidence="8"/>
<keyword evidence="7 8" id="KW-0472">Membrane</keyword>
<dbReference type="Pfam" id="PF03901">
    <property type="entry name" value="Glyco_transf_22"/>
    <property type="match status" value="1"/>
</dbReference>
<evidence type="ECO:0000256" key="3">
    <source>
        <dbReference type="ARBA" id="ARBA00022679"/>
    </source>
</evidence>
<feature type="transmembrane region" description="Helical" evidence="8">
    <location>
        <begin position="149"/>
        <end position="164"/>
    </location>
</feature>
<evidence type="ECO:0000256" key="8">
    <source>
        <dbReference type="RuleBase" id="RU363075"/>
    </source>
</evidence>
<reference evidence="9 10" key="1">
    <citation type="submission" date="2015-12" db="EMBL/GenBank/DDBJ databases">
        <title>Dictyostelia acquired genes for synthesis and detection of signals that induce cell-type specialization by lateral gene transfer from prokaryotes.</title>
        <authorList>
            <person name="Gloeckner G."/>
            <person name="Schaap P."/>
        </authorList>
    </citation>
    <scope>NUCLEOTIDE SEQUENCE [LARGE SCALE GENOMIC DNA]</scope>
    <source>
        <strain evidence="9 10">TK</strain>
    </source>
</reference>
<feature type="transmembrane region" description="Helical" evidence="8">
    <location>
        <begin position="272"/>
        <end position="295"/>
    </location>
</feature>
<keyword evidence="2 8" id="KW-0328">Glycosyltransferase</keyword>
<feature type="transmembrane region" description="Helical" evidence="8">
    <location>
        <begin position="330"/>
        <end position="350"/>
    </location>
</feature>